<organism evidence="1 2">
    <name type="scientific">Tanacetum coccineum</name>
    <dbReference type="NCBI Taxonomy" id="301880"/>
    <lineage>
        <taxon>Eukaryota</taxon>
        <taxon>Viridiplantae</taxon>
        <taxon>Streptophyta</taxon>
        <taxon>Embryophyta</taxon>
        <taxon>Tracheophyta</taxon>
        <taxon>Spermatophyta</taxon>
        <taxon>Magnoliopsida</taxon>
        <taxon>eudicotyledons</taxon>
        <taxon>Gunneridae</taxon>
        <taxon>Pentapetalae</taxon>
        <taxon>asterids</taxon>
        <taxon>campanulids</taxon>
        <taxon>Asterales</taxon>
        <taxon>Asteraceae</taxon>
        <taxon>Asteroideae</taxon>
        <taxon>Anthemideae</taxon>
        <taxon>Anthemidinae</taxon>
        <taxon>Tanacetum</taxon>
    </lineage>
</organism>
<reference evidence="1" key="2">
    <citation type="submission" date="2022-01" db="EMBL/GenBank/DDBJ databases">
        <authorList>
            <person name="Yamashiro T."/>
            <person name="Shiraishi A."/>
            <person name="Satake H."/>
            <person name="Nakayama K."/>
        </authorList>
    </citation>
    <scope>NUCLEOTIDE SEQUENCE</scope>
</reference>
<dbReference type="EMBL" id="BQNB010010370">
    <property type="protein sequence ID" value="GJS76371.1"/>
    <property type="molecule type" value="Genomic_DNA"/>
</dbReference>
<sequence>MTSELTSWRTYAVKIGARDKRIKTTEGGSFVCFVFFTEFYREAEWMGMKDDILVIKRTGTKQKGREDEKGLESDSARGDVWRSGHGKREVMDATAGRTRPCIVCSRRCDVEMETTCIVELAGTLVYADESVTVVGNDNNTNYELDRQGWRQSVADAYTIGRQLRGEHTSNVSFLRGFWLQMREAMVRRSESHLSTETRRGREEIIDDELSTLTRADANGPDFMRHTSLIRFSSRLLPQCQCCMCGGERETGIFRGELSEASQAPDNGRVMRPYTALDTVYTKLHRDRELGAQDLNRKAEYHMGGAKVGWSCSSTPGFGRLTR</sequence>
<proteinExistence type="predicted"/>
<reference evidence="1" key="1">
    <citation type="journal article" date="2022" name="Int. J. Mol. Sci.">
        <title>Draft Genome of Tanacetum Coccineum: Genomic Comparison of Closely Related Tanacetum-Family Plants.</title>
        <authorList>
            <person name="Yamashiro T."/>
            <person name="Shiraishi A."/>
            <person name="Nakayama K."/>
            <person name="Satake H."/>
        </authorList>
    </citation>
    <scope>NUCLEOTIDE SEQUENCE</scope>
</reference>
<keyword evidence="2" id="KW-1185">Reference proteome</keyword>
<comment type="caution">
    <text evidence="1">The sequence shown here is derived from an EMBL/GenBank/DDBJ whole genome shotgun (WGS) entry which is preliminary data.</text>
</comment>
<gene>
    <name evidence="1" type="ORF">Tco_0726252</name>
</gene>
<accession>A0ABQ4YG10</accession>
<evidence type="ECO:0000313" key="1">
    <source>
        <dbReference type="EMBL" id="GJS76371.1"/>
    </source>
</evidence>
<dbReference type="Proteomes" id="UP001151760">
    <property type="component" value="Unassembled WGS sequence"/>
</dbReference>
<evidence type="ECO:0000313" key="2">
    <source>
        <dbReference type="Proteomes" id="UP001151760"/>
    </source>
</evidence>
<protein>
    <submittedName>
        <fullName evidence="1">Uncharacterized protein</fullName>
    </submittedName>
</protein>
<name>A0ABQ4YG10_9ASTR</name>